<comment type="caution">
    <text evidence="1">The sequence shown here is derived from an EMBL/GenBank/DDBJ whole genome shotgun (WGS) entry which is preliminary data.</text>
</comment>
<reference evidence="1 2" key="1">
    <citation type="submission" date="2023-07" db="EMBL/GenBank/DDBJ databases">
        <title>Genomic Encyclopedia of Type Strains, Phase IV (KMG-IV): sequencing the most valuable type-strain genomes for metagenomic binning, comparative biology and taxonomic classification.</title>
        <authorList>
            <person name="Goeker M."/>
        </authorList>
    </citation>
    <scope>NUCLEOTIDE SEQUENCE [LARGE SCALE GENOMIC DNA]</scope>
    <source>
        <strain evidence="1 2">DSM 29005</strain>
    </source>
</reference>
<organism evidence="1 2">
    <name type="scientific">Metabacillus malikii</name>
    <dbReference type="NCBI Taxonomy" id="1504265"/>
    <lineage>
        <taxon>Bacteria</taxon>
        <taxon>Bacillati</taxon>
        <taxon>Bacillota</taxon>
        <taxon>Bacilli</taxon>
        <taxon>Bacillales</taxon>
        <taxon>Bacillaceae</taxon>
        <taxon>Metabacillus</taxon>
    </lineage>
</organism>
<dbReference type="Proteomes" id="UP001234495">
    <property type="component" value="Unassembled WGS sequence"/>
</dbReference>
<proteinExistence type="predicted"/>
<gene>
    <name evidence="1" type="ORF">J2S19_000575</name>
</gene>
<sequence length="41" mass="4651">MNQNGLFSVLVQTGNYKDKQELRVDIKPNLSIDSISTLSKR</sequence>
<name>A0ABT9ZBN3_9BACI</name>
<evidence type="ECO:0000313" key="2">
    <source>
        <dbReference type="Proteomes" id="UP001234495"/>
    </source>
</evidence>
<keyword evidence="2" id="KW-1185">Reference proteome</keyword>
<protein>
    <submittedName>
        <fullName evidence="1">Ribonucleotide monophosphatase NagD (HAD superfamily)</fullName>
    </submittedName>
</protein>
<accession>A0ABT9ZBN3</accession>
<dbReference type="EMBL" id="JAUSUD010000002">
    <property type="protein sequence ID" value="MDQ0229324.1"/>
    <property type="molecule type" value="Genomic_DNA"/>
</dbReference>
<evidence type="ECO:0000313" key="1">
    <source>
        <dbReference type="EMBL" id="MDQ0229324.1"/>
    </source>
</evidence>